<sequence length="242" mass="26828">MLNENGAQLPMGNLKEKRPSRSVCLPACFSSSTHPFDVLDDEDYVRAPRSPMIPEIKDRCRNLMSKIGGARQGRGRRRAASADFSYDPSSYALNFEDETARADDQLLLQGLPSRLPPSASGSLTPPEKSTTSRHILDDVLEEEEENRSWRQSPASKSRSRNIMSRIGRRGRNRHSSMSADFSYEPSSYALNFEDDSSRPDELSPVNGFMARLPHSPSPSSQSLTSPPPPNCSALRPEIVGFS</sequence>
<evidence type="ECO:0000313" key="3">
    <source>
        <dbReference type="Proteomes" id="UP001457282"/>
    </source>
</evidence>
<evidence type="ECO:0000313" key="2">
    <source>
        <dbReference type="EMBL" id="KAK9945939.1"/>
    </source>
</evidence>
<feature type="compositionally biased region" description="Polar residues" evidence="1">
    <location>
        <begin position="175"/>
        <end position="189"/>
    </location>
</feature>
<accession>A0AAW1YA10</accession>
<comment type="caution">
    <text evidence="2">The sequence shown here is derived from an EMBL/GenBank/DDBJ whole genome shotgun (WGS) entry which is preliminary data.</text>
</comment>
<dbReference type="Proteomes" id="UP001457282">
    <property type="component" value="Unassembled WGS sequence"/>
</dbReference>
<feature type="compositionally biased region" description="Low complexity" evidence="1">
    <location>
        <begin position="213"/>
        <end position="224"/>
    </location>
</feature>
<dbReference type="EMBL" id="JBEDUW010000002">
    <property type="protein sequence ID" value="KAK9945939.1"/>
    <property type="molecule type" value="Genomic_DNA"/>
</dbReference>
<protein>
    <submittedName>
        <fullName evidence="2">Uncharacterized protein</fullName>
    </submittedName>
</protein>
<keyword evidence="3" id="KW-1185">Reference proteome</keyword>
<reference evidence="2 3" key="1">
    <citation type="journal article" date="2023" name="G3 (Bethesda)">
        <title>A chromosome-length genome assembly and annotation of blackberry (Rubus argutus, cv. 'Hillquist').</title>
        <authorList>
            <person name="Bruna T."/>
            <person name="Aryal R."/>
            <person name="Dudchenko O."/>
            <person name="Sargent D.J."/>
            <person name="Mead D."/>
            <person name="Buti M."/>
            <person name="Cavallini A."/>
            <person name="Hytonen T."/>
            <person name="Andres J."/>
            <person name="Pham M."/>
            <person name="Weisz D."/>
            <person name="Mascagni F."/>
            <person name="Usai G."/>
            <person name="Natali L."/>
            <person name="Bassil N."/>
            <person name="Fernandez G.E."/>
            <person name="Lomsadze A."/>
            <person name="Armour M."/>
            <person name="Olukolu B."/>
            <person name="Poorten T."/>
            <person name="Britton C."/>
            <person name="Davik J."/>
            <person name="Ashrafi H."/>
            <person name="Aiden E.L."/>
            <person name="Borodovsky M."/>
            <person name="Worthington M."/>
        </authorList>
    </citation>
    <scope>NUCLEOTIDE SEQUENCE [LARGE SCALE GENOMIC DNA]</scope>
    <source>
        <strain evidence="2">PI 553951</strain>
    </source>
</reference>
<gene>
    <name evidence="2" type="ORF">M0R45_011429</name>
</gene>
<dbReference type="AlphaFoldDB" id="A0AAW1YA10"/>
<evidence type="ECO:0000256" key="1">
    <source>
        <dbReference type="SAM" id="MobiDB-lite"/>
    </source>
</evidence>
<feature type="compositionally biased region" description="Polar residues" evidence="1">
    <location>
        <begin position="149"/>
        <end position="162"/>
    </location>
</feature>
<dbReference type="PANTHER" id="PTHR33168">
    <property type="entry name" value="STRESS INDUCED PROTEIN-RELATED"/>
    <property type="match status" value="1"/>
</dbReference>
<proteinExistence type="predicted"/>
<feature type="compositionally biased region" description="Polar residues" evidence="1">
    <location>
        <begin position="119"/>
        <end position="133"/>
    </location>
</feature>
<organism evidence="2 3">
    <name type="scientific">Rubus argutus</name>
    <name type="common">Southern blackberry</name>
    <dbReference type="NCBI Taxonomy" id="59490"/>
    <lineage>
        <taxon>Eukaryota</taxon>
        <taxon>Viridiplantae</taxon>
        <taxon>Streptophyta</taxon>
        <taxon>Embryophyta</taxon>
        <taxon>Tracheophyta</taxon>
        <taxon>Spermatophyta</taxon>
        <taxon>Magnoliopsida</taxon>
        <taxon>eudicotyledons</taxon>
        <taxon>Gunneridae</taxon>
        <taxon>Pentapetalae</taxon>
        <taxon>rosids</taxon>
        <taxon>fabids</taxon>
        <taxon>Rosales</taxon>
        <taxon>Rosaceae</taxon>
        <taxon>Rosoideae</taxon>
        <taxon>Rosoideae incertae sedis</taxon>
        <taxon>Rubus</taxon>
    </lineage>
</organism>
<feature type="region of interest" description="Disordered" evidence="1">
    <location>
        <begin position="111"/>
        <end position="242"/>
    </location>
</feature>
<name>A0AAW1YA10_RUBAR</name>